<comment type="function">
    <text evidence="17">Folate-dependent enzyme, that displays both transferase and deaminase activity. Serves to channel one-carbon units from formiminoglutamate to the folate pool.</text>
</comment>
<dbReference type="FunFam" id="3.30.990.10:FF:000001">
    <property type="entry name" value="Formimidoyltransferase cyclodeaminase"/>
    <property type="match status" value="1"/>
</dbReference>
<evidence type="ECO:0000256" key="4">
    <source>
        <dbReference type="ARBA" id="ARBA00008297"/>
    </source>
</evidence>
<dbReference type="Pfam" id="PF02971">
    <property type="entry name" value="FTCD"/>
    <property type="match status" value="1"/>
</dbReference>
<dbReference type="SMART" id="SM01221">
    <property type="entry name" value="FTCD"/>
    <property type="match status" value="1"/>
</dbReference>
<evidence type="ECO:0000256" key="1">
    <source>
        <dbReference type="ARBA" id="ARBA00004114"/>
    </source>
</evidence>
<evidence type="ECO:0000259" key="20">
    <source>
        <dbReference type="SMART" id="SM01221"/>
    </source>
</evidence>
<dbReference type="EC" id="4.3.1.4" evidence="7"/>
<reference evidence="23" key="1">
    <citation type="journal article" date="2011" name="Genome Res.">
        <title>Phylogeny-wide analysis of social amoeba genomes highlights ancient origins for complex intercellular communication.</title>
        <authorList>
            <person name="Heidel A.J."/>
            <person name="Lawal H.M."/>
            <person name="Felder M."/>
            <person name="Schilde C."/>
            <person name="Helps N.R."/>
            <person name="Tunggal B."/>
            <person name="Rivero F."/>
            <person name="John U."/>
            <person name="Schleicher M."/>
            <person name="Eichinger L."/>
            <person name="Platzer M."/>
            <person name="Noegel A.A."/>
            <person name="Schaap P."/>
            <person name="Gloeckner G."/>
        </authorList>
    </citation>
    <scope>NUCLEOTIDE SEQUENCE [LARGE SCALE GENOMIC DNA]</scope>
    <source>
        <strain evidence="23">SH3</strain>
    </source>
</reference>
<gene>
    <name evidence="22" type="ORF">DFA_02269</name>
</gene>
<dbReference type="GO" id="GO:0005542">
    <property type="term" value="F:folic acid binding"/>
    <property type="evidence" value="ECO:0007669"/>
    <property type="project" value="UniProtKB-KW"/>
</dbReference>
<dbReference type="Gene3D" id="3.30.70.670">
    <property type="entry name" value="Formiminotransferase, C-terminal subdomain"/>
    <property type="match status" value="1"/>
</dbReference>
<dbReference type="InterPro" id="IPR013802">
    <property type="entry name" value="Formiminotransferase_C"/>
</dbReference>
<dbReference type="STRING" id="1054147.F4PYZ7"/>
<comment type="similarity">
    <text evidence="4">In the N-terminal section; belongs to the formiminotransferase family.</text>
</comment>
<evidence type="ECO:0000256" key="10">
    <source>
        <dbReference type="ARBA" id="ARBA00022679"/>
    </source>
</evidence>
<dbReference type="Pfam" id="PF07837">
    <property type="entry name" value="FTCD_N"/>
    <property type="match status" value="1"/>
</dbReference>
<comment type="subcellular location">
    <subcellularLocation>
        <location evidence="1">Cytoplasm</location>
        <location evidence="1">Cytoskeleton</location>
        <location evidence="1">Microtubule organizing center</location>
        <location evidence="1">Centrosome</location>
        <location evidence="1">Centriole</location>
    </subcellularLocation>
    <subcellularLocation>
        <location evidence="2">Golgi apparatus</location>
    </subcellularLocation>
</comment>
<evidence type="ECO:0000256" key="9">
    <source>
        <dbReference type="ARBA" id="ARBA00022490"/>
    </source>
</evidence>
<dbReference type="GO" id="GO:0030409">
    <property type="term" value="F:glutamate formimidoyltransferase activity"/>
    <property type="evidence" value="ECO:0007669"/>
    <property type="project" value="UniProtKB-EC"/>
</dbReference>
<keyword evidence="10" id="KW-0808">Transferase</keyword>
<dbReference type="SMART" id="SM01222">
    <property type="entry name" value="FTCD_N"/>
    <property type="match status" value="1"/>
</dbReference>
<dbReference type="InterPro" id="IPR012886">
    <property type="entry name" value="Formiminotransferase_N"/>
</dbReference>
<dbReference type="SUPFAM" id="SSF101262">
    <property type="entry name" value="Methenyltetrahydrofolate cyclohydrolase-like"/>
    <property type="match status" value="1"/>
</dbReference>
<dbReference type="EMBL" id="GL883016">
    <property type="protein sequence ID" value="EGG19026.1"/>
    <property type="molecule type" value="Genomic_DNA"/>
</dbReference>
<keyword evidence="14" id="KW-0206">Cytoskeleton</keyword>
<feature type="domain" description="Formiminotransferase N-terminal subdomain" evidence="21">
    <location>
        <begin position="17"/>
        <end position="195"/>
    </location>
</feature>
<evidence type="ECO:0000256" key="8">
    <source>
        <dbReference type="ARBA" id="ARBA00017787"/>
    </source>
</evidence>
<evidence type="ECO:0000256" key="2">
    <source>
        <dbReference type="ARBA" id="ARBA00004555"/>
    </source>
</evidence>
<evidence type="ECO:0000256" key="13">
    <source>
        <dbReference type="ARBA" id="ARBA00023034"/>
    </source>
</evidence>
<accession>F4PYZ7</accession>
<evidence type="ECO:0000256" key="11">
    <source>
        <dbReference type="ARBA" id="ARBA00022808"/>
    </source>
</evidence>
<keyword evidence="15" id="KW-0456">Lyase</keyword>
<evidence type="ECO:0000256" key="17">
    <source>
        <dbReference type="ARBA" id="ARBA00025506"/>
    </source>
</evidence>
<dbReference type="KEGG" id="dfa:DFA_02269"/>
<evidence type="ECO:0000313" key="23">
    <source>
        <dbReference type="Proteomes" id="UP000007797"/>
    </source>
</evidence>
<evidence type="ECO:0000256" key="12">
    <source>
        <dbReference type="ARBA" id="ARBA00022954"/>
    </source>
</evidence>
<keyword evidence="12" id="KW-0290">Folate-binding</keyword>
<dbReference type="InterPro" id="IPR037064">
    <property type="entry name" value="Formiminotransferase_N_sf"/>
</dbReference>
<evidence type="ECO:0000313" key="22">
    <source>
        <dbReference type="EMBL" id="EGG19026.1"/>
    </source>
</evidence>
<keyword evidence="9" id="KW-0963">Cytoplasm</keyword>
<evidence type="ECO:0000256" key="18">
    <source>
        <dbReference type="ARBA" id="ARBA00025915"/>
    </source>
</evidence>
<evidence type="ECO:0000259" key="21">
    <source>
        <dbReference type="SMART" id="SM01222"/>
    </source>
</evidence>
<dbReference type="PANTHER" id="PTHR12234">
    <property type="entry name" value="FORMIMINOTRANSFERASE-CYCLODEAMINASE"/>
    <property type="match status" value="1"/>
</dbReference>
<comment type="similarity">
    <text evidence="5">In the C-terminal section; belongs to the cyclodeaminase/cyclohydrolase family.</text>
</comment>
<evidence type="ECO:0000256" key="3">
    <source>
        <dbReference type="ARBA" id="ARBA00005082"/>
    </source>
</evidence>
<dbReference type="InterPro" id="IPR051623">
    <property type="entry name" value="FTCD"/>
</dbReference>
<comment type="subunit">
    <text evidence="18">Homooctamer, including four polyglutamate binding sites. The subunits are arranged as a tetramer of dimers, and form a planar ring-shaped structure.</text>
</comment>
<dbReference type="GO" id="GO:0019556">
    <property type="term" value="P:L-histidine catabolic process to glutamate and formamide"/>
    <property type="evidence" value="ECO:0007669"/>
    <property type="project" value="UniProtKB-UniPathway"/>
</dbReference>
<dbReference type="Gene3D" id="1.20.120.680">
    <property type="entry name" value="Formiminotetrahydrofolate cyclodeaminase monomer, up-and-down helical bundle"/>
    <property type="match status" value="1"/>
</dbReference>
<dbReference type="Gene3D" id="3.30.990.10">
    <property type="entry name" value="Formiminotransferase, N-terminal subdomain"/>
    <property type="match status" value="1"/>
</dbReference>
<evidence type="ECO:0000256" key="16">
    <source>
        <dbReference type="ARBA" id="ARBA00023268"/>
    </source>
</evidence>
<dbReference type="GO" id="GO:0005794">
    <property type="term" value="C:Golgi apparatus"/>
    <property type="evidence" value="ECO:0007669"/>
    <property type="project" value="UniProtKB-SubCell"/>
</dbReference>
<dbReference type="GO" id="GO:0030412">
    <property type="term" value="F:formimidoyltetrahydrofolate cyclodeaminase activity"/>
    <property type="evidence" value="ECO:0007669"/>
    <property type="project" value="UniProtKB-EC"/>
</dbReference>
<dbReference type="GeneID" id="14871177"/>
<keyword evidence="13" id="KW-0333">Golgi apparatus</keyword>
<dbReference type="Pfam" id="PF04961">
    <property type="entry name" value="FTCD_C"/>
    <property type="match status" value="1"/>
</dbReference>
<dbReference type="InterPro" id="IPR022384">
    <property type="entry name" value="FormiminoTrfase_cat_dom_sf"/>
</dbReference>
<protein>
    <recommendedName>
        <fullName evidence="8">Formimidoyltransferase-cyclodeaminase</fullName>
        <ecNumber evidence="6">2.1.2.5</ecNumber>
        <ecNumber evidence="7">4.3.1.4</ecNumber>
    </recommendedName>
    <alternativeName>
        <fullName evidence="19">Formiminotransferase-cyclodeaminase</fullName>
    </alternativeName>
</protein>
<keyword evidence="23" id="KW-1185">Reference proteome</keyword>
<dbReference type="SUPFAM" id="SSF55116">
    <property type="entry name" value="Formiminotransferase domain of formiminotransferase-cyclodeaminase"/>
    <property type="match status" value="2"/>
</dbReference>
<dbReference type="NCBIfam" id="TIGR02024">
    <property type="entry name" value="FtcD"/>
    <property type="match status" value="1"/>
</dbReference>
<evidence type="ECO:0000256" key="5">
    <source>
        <dbReference type="ARBA" id="ARBA00010825"/>
    </source>
</evidence>
<dbReference type="RefSeq" id="XP_004366659.1">
    <property type="nucleotide sequence ID" value="XM_004366602.1"/>
</dbReference>
<sequence>MDNNNNNNSSNSNNNRIIIECVPNFSEGRDQKIIDSIAKSISSIQGCQLLNVDPGVSANRTVYTFVGTPDQVVDAAVAAARTAYNLIDMAKHVGEHPRIGSLDVCPFIPVRNATIQDCIDCSIRFSERVATELNVPLYLYEFSSTKGPHRKQLRQIRSGQYEGLAEKIVSEGWEPDYGPREFVPRYGATVTGARNFLIAYNINVSGTKEQAQEIAQRVRSSGRCEGEPPGTLKMVKAIGWWMNEYDSAQVSLNLDDHNVTPIHVVYEEVKRQAESMGLKAGGSEIIGMIPLDAMLAAAQFYIERDNLFILDEPSKIALVIDRLGLNACNRIFDPEKCIVDYMIRKNDPSFERMPIHQFIDMIASKNTNPGGGSASALIASVGIALGSMVGWMTYGRKNSSTHLDDKMKSLIQSLDQIMRQLTPYIDEDPKAYNNYINQVKQNPNQINRQVLNETVLVPLRMMRLGNQCWPLMVEIANHGNFASLPECQVGAKSLHLGIWGASRNIFVNVNQIKDDESFTKPILDEVNEILISSKQSRKLVLGILNQRIEQEQGN</sequence>
<dbReference type="InterPro" id="IPR037070">
    <property type="entry name" value="Formiminotransferase_C_sf"/>
</dbReference>
<evidence type="ECO:0000256" key="15">
    <source>
        <dbReference type="ARBA" id="ARBA00023239"/>
    </source>
</evidence>
<name>F4PYZ7_CACFS</name>
<feature type="domain" description="Formiminotransferase C-terminal subdomain" evidence="20">
    <location>
        <begin position="196"/>
        <end position="342"/>
    </location>
</feature>
<dbReference type="GO" id="GO:0019557">
    <property type="term" value="P:L-histidine catabolic process to glutamate and formate"/>
    <property type="evidence" value="ECO:0007669"/>
    <property type="project" value="UniProtKB-UniPathway"/>
</dbReference>
<dbReference type="PANTHER" id="PTHR12234:SF0">
    <property type="entry name" value="FORMIMIDOYLTRANSFERASE-CYCLODEAMINASE"/>
    <property type="match status" value="1"/>
</dbReference>
<dbReference type="InterPro" id="IPR036178">
    <property type="entry name" value="Formintransfe-cycloase-like_sf"/>
</dbReference>
<dbReference type="InterPro" id="IPR007044">
    <property type="entry name" value="Cyclodeamin/CycHdrlase"/>
</dbReference>
<evidence type="ECO:0000256" key="19">
    <source>
        <dbReference type="ARBA" id="ARBA00030029"/>
    </source>
</evidence>
<organism evidence="22 23">
    <name type="scientific">Cavenderia fasciculata</name>
    <name type="common">Slime mold</name>
    <name type="synonym">Dictyostelium fasciculatum</name>
    <dbReference type="NCBI Taxonomy" id="261658"/>
    <lineage>
        <taxon>Eukaryota</taxon>
        <taxon>Amoebozoa</taxon>
        <taxon>Evosea</taxon>
        <taxon>Eumycetozoa</taxon>
        <taxon>Dictyostelia</taxon>
        <taxon>Acytosteliales</taxon>
        <taxon>Cavenderiaceae</taxon>
        <taxon>Cavenderia</taxon>
    </lineage>
</organism>
<dbReference type="EC" id="2.1.2.5" evidence="6"/>
<dbReference type="AlphaFoldDB" id="F4PYZ7"/>
<dbReference type="Proteomes" id="UP000007797">
    <property type="component" value="Unassembled WGS sequence"/>
</dbReference>
<keyword evidence="16" id="KW-0511">Multifunctional enzyme</keyword>
<dbReference type="OrthoDB" id="48036at2759"/>
<dbReference type="GO" id="GO:0005814">
    <property type="term" value="C:centriole"/>
    <property type="evidence" value="ECO:0007669"/>
    <property type="project" value="UniProtKB-SubCell"/>
</dbReference>
<evidence type="ECO:0000256" key="14">
    <source>
        <dbReference type="ARBA" id="ARBA00023212"/>
    </source>
</evidence>
<evidence type="ECO:0000256" key="6">
    <source>
        <dbReference type="ARBA" id="ARBA00012252"/>
    </source>
</evidence>
<keyword evidence="11" id="KW-0369">Histidine metabolism</keyword>
<evidence type="ECO:0000256" key="7">
    <source>
        <dbReference type="ARBA" id="ARBA00012998"/>
    </source>
</evidence>
<proteinExistence type="inferred from homology"/>
<comment type="pathway">
    <text evidence="3">Amino-acid degradation; L-histidine degradation into L-glutamate; L-glutamate from N-formimidoyl-L-glutamate (transferase route): step 1/1.</text>
</comment>
<dbReference type="UniPathway" id="UPA00379">
    <property type="reaction ID" value="UER00555"/>
</dbReference>
<dbReference type="InterPro" id="IPR004227">
    <property type="entry name" value="Formiminotransferase_cat"/>
</dbReference>